<feature type="region of interest" description="Disordered" evidence="1">
    <location>
        <begin position="130"/>
        <end position="170"/>
    </location>
</feature>
<dbReference type="Pfam" id="PF13456">
    <property type="entry name" value="RVT_3"/>
    <property type="match status" value="1"/>
</dbReference>
<dbReference type="InterPro" id="IPR040256">
    <property type="entry name" value="At4g02000-like"/>
</dbReference>
<dbReference type="SUPFAM" id="SSF53098">
    <property type="entry name" value="Ribonuclease H-like"/>
    <property type="match status" value="1"/>
</dbReference>
<dbReference type="InterPro" id="IPR036397">
    <property type="entry name" value="RNaseH_sf"/>
</dbReference>
<dbReference type="EMBL" id="JACGCM010000671">
    <property type="protein sequence ID" value="KAF6168993.1"/>
    <property type="molecule type" value="Genomic_DNA"/>
</dbReference>
<dbReference type="InterPro" id="IPR012337">
    <property type="entry name" value="RNaseH-like_sf"/>
</dbReference>
<dbReference type="GO" id="GO:0004523">
    <property type="term" value="F:RNA-DNA hybrid ribonuclease activity"/>
    <property type="evidence" value="ECO:0007669"/>
    <property type="project" value="InterPro"/>
</dbReference>
<feature type="compositionally biased region" description="Basic and acidic residues" evidence="1">
    <location>
        <begin position="130"/>
        <end position="148"/>
    </location>
</feature>
<feature type="domain" description="RNase H type-1" evidence="2">
    <location>
        <begin position="1115"/>
        <end position="1217"/>
    </location>
</feature>
<feature type="region of interest" description="Disordered" evidence="1">
    <location>
        <begin position="1464"/>
        <end position="1517"/>
    </location>
</feature>
<feature type="region of interest" description="Disordered" evidence="1">
    <location>
        <begin position="1388"/>
        <end position="1419"/>
    </location>
</feature>
<feature type="region of interest" description="Disordered" evidence="1">
    <location>
        <begin position="572"/>
        <end position="595"/>
    </location>
</feature>
<evidence type="ECO:0000259" key="2">
    <source>
        <dbReference type="Pfam" id="PF13456"/>
    </source>
</evidence>
<dbReference type="Gene3D" id="3.30.420.10">
    <property type="entry name" value="Ribonuclease H-like superfamily/Ribonuclease H"/>
    <property type="match status" value="1"/>
</dbReference>
<feature type="compositionally biased region" description="Polar residues" evidence="1">
    <location>
        <begin position="297"/>
        <end position="323"/>
    </location>
</feature>
<dbReference type="PANTHER" id="PTHR31286">
    <property type="entry name" value="GLYCINE-RICH CELL WALL STRUCTURAL PROTEIN 1.8-LIKE"/>
    <property type="match status" value="1"/>
</dbReference>
<feature type="domain" description="DUF4283" evidence="3">
    <location>
        <begin position="377"/>
        <end position="454"/>
    </location>
</feature>
<dbReference type="CDD" id="cd06222">
    <property type="entry name" value="RNase_H_like"/>
    <property type="match status" value="1"/>
</dbReference>
<dbReference type="PANTHER" id="PTHR31286:SF180">
    <property type="entry name" value="OS10G0362600 PROTEIN"/>
    <property type="match status" value="1"/>
</dbReference>
<organism evidence="4 5">
    <name type="scientific">Kingdonia uniflora</name>
    <dbReference type="NCBI Taxonomy" id="39325"/>
    <lineage>
        <taxon>Eukaryota</taxon>
        <taxon>Viridiplantae</taxon>
        <taxon>Streptophyta</taxon>
        <taxon>Embryophyta</taxon>
        <taxon>Tracheophyta</taxon>
        <taxon>Spermatophyta</taxon>
        <taxon>Magnoliopsida</taxon>
        <taxon>Ranunculales</taxon>
        <taxon>Circaeasteraceae</taxon>
        <taxon>Kingdonia</taxon>
    </lineage>
</organism>
<dbReference type="InterPro" id="IPR002156">
    <property type="entry name" value="RNaseH_domain"/>
</dbReference>
<evidence type="ECO:0000313" key="5">
    <source>
        <dbReference type="Proteomes" id="UP000541444"/>
    </source>
</evidence>
<evidence type="ECO:0008006" key="6">
    <source>
        <dbReference type="Google" id="ProtNLM"/>
    </source>
</evidence>
<comment type="caution">
    <text evidence="4">The sequence shown here is derived from an EMBL/GenBank/DDBJ whole genome shotgun (WGS) entry which is preliminary data.</text>
</comment>
<protein>
    <recommendedName>
        <fullName evidence="6">DUF4283 domain-containing protein</fullName>
    </recommendedName>
</protein>
<gene>
    <name evidence="4" type="ORF">GIB67_038490</name>
</gene>
<keyword evidence="5" id="KW-1185">Reference proteome</keyword>
<name>A0A7J7NPF1_9MAGN</name>
<evidence type="ECO:0000256" key="1">
    <source>
        <dbReference type="SAM" id="MobiDB-lite"/>
    </source>
</evidence>
<dbReference type="InterPro" id="IPR044730">
    <property type="entry name" value="RNase_H-like_dom_plant"/>
</dbReference>
<feature type="compositionally biased region" description="Polar residues" evidence="1">
    <location>
        <begin position="1507"/>
        <end position="1517"/>
    </location>
</feature>
<feature type="compositionally biased region" description="Basic and acidic residues" evidence="1">
    <location>
        <begin position="159"/>
        <end position="169"/>
    </location>
</feature>
<feature type="compositionally biased region" description="Basic and acidic residues" evidence="1">
    <location>
        <begin position="1"/>
        <end position="12"/>
    </location>
</feature>
<feature type="compositionally biased region" description="Basic and acidic residues" evidence="1">
    <location>
        <begin position="1487"/>
        <end position="1506"/>
    </location>
</feature>
<dbReference type="OrthoDB" id="1939300at2759"/>
<sequence length="1517" mass="171114">MASSHDTSHYGDHSTPLDSPLPNNDSPISPANQILFRNLNVEYSDNRVLAMNTSSREVVNLARDTELSRLIDDASAAVDSAEAKKSPPSKISIFQLKISANGKPNRKGTPTIPEQERTLYQQLLRSRLKENPEEKALLDKKNAREKKAPSNTQKTHHSTFKDQRKDRESTNGVMDLDAATVEDAIFSGTITPHSFSVDEESDVLCTLPNADQQNKDIRTIVSALDHNKETTTLPESTFNVSEKLNPTPDAIDNLEEQSVLDNTLLPPSSVEMIPGGCSPLPISGSTVDDQMKDKGTQEQAGTSGSKVASAQNEGVTDSGENLQVTLNPPKSWASLLTVPSKGKGRTRLTFTKPDIVNGKIAIKVKKDEFNEGIKMSEQYLVGCFVGKRLAYPFVKESLTKLWEIKGDFEMTIQGLNVFFFKFSNLEDREKVLEMGSQHIASRVFFIREWRPFIEMETLNFTSIPVWVIIRNIPHHMRSTDGLSRIASTLGNPLYPDRYTEDHLTSSSFARVCIEVSATSEWPNSIQVFYGENGEHSNVQFEYAWIPVCCNKCQVFGRSKEICEIYLEQPPTKKVNPASENSNTKNTDIDDEGFIKPNPKKIVKANKVPSVDNHKIRYEVLEGSDEEINCEDKIEYELNTHKSLEGKNTQLEADRRKEKGKAIMGDAVRKEMMKQDNILLGLSPRFIALSHSEVVRWVPVFTIGKLGFDCWIVKLYAECSGLSLYLQCPLVVILCPICFAHKRKNCPLLKCTFENEGTACDFNAITNSMEKVGGIPVCSQTIIELLNCIQNAGSVDSKFKGSFLTWSNKNTVGKRVAVKLDRVLMNSIWVNSFNNSESHFQRAGVSDHSPCVLNITNKLSTGLKPFKFFNCWADKPEFLDVVKKAWDFELEGNDSYVFVTKLKVVKKALKDKFYKYFTDMDCKLENAKVSLDIFQDNLQMDPLNQSLAAEEKTALGLYTSLLKADESIKKQKSRAYLLKAVLASMHNYGALSSRSPNPWIKEGEFEVLEIFLLQTRPAILRNTWTVRPGSHRSLASSIALHRIGNGQSTKFWQDPWHPKGILSNFFPQDLVEDISLNFNVKVSNFIQDSKWIVPTNSPPQLNDIWEQIDQVECCSEEQDELVWSINVDGKSRAKTVTIHELEGIEYGLKLAIKHCILKILVYSDSKTAIQLLTYCEEEPPWRARRLVESIKRLMLSFTSIQFNHVYRECNRTADHLTKIRPPEGYLELSPDQFDEDMKKYIQEDASGKYYFRRRECRQLVLSQLIVPRLWKCFCGAILPYTSPISRDGVLILPEYKCRKPSRNRRWYDCRNNYEKNPHVPDHHVLVTSISLAEETPYSGKVVHATEEPVSIVEKDAARKTYAELVKGWSSMPPHSPIYVATKRVKVVTTATEKKSGRTDTPAPPPKASAPQPSINAAENSNAHGEVEDYSIYILILPLNVTVPHGCCFGFVESVLPRSLQSAVEEPEASVHLGREDQPEVSRGCRYSKRQEEESRPLTKVPVRERLSEGSSNHNPGHA</sequence>
<reference evidence="4 5" key="1">
    <citation type="journal article" date="2020" name="IScience">
        <title>Genome Sequencing of the Endangered Kingdonia uniflora (Circaeasteraceae, Ranunculales) Reveals Potential Mechanisms of Evolutionary Specialization.</title>
        <authorList>
            <person name="Sun Y."/>
            <person name="Deng T."/>
            <person name="Zhang A."/>
            <person name="Moore M.J."/>
            <person name="Landis J.B."/>
            <person name="Lin N."/>
            <person name="Zhang H."/>
            <person name="Zhang X."/>
            <person name="Huang J."/>
            <person name="Zhang X."/>
            <person name="Sun H."/>
            <person name="Wang H."/>
        </authorList>
    </citation>
    <scope>NUCLEOTIDE SEQUENCE [LARGE SCALE GENOMIC DNA]</scope>
    <source>
        <strain evidence="4">TB1705</strain>
        <tissue evidence="4">Leaf</tissue>
    </source>
</reference>
<dbReference type="Proteomes" id="UP000541444">
    <property type="component" value="Unassembled WGS sequence"/>
</dbReference>
<feature type="region of interest" description="Disordered" evidence="1">
    <location>
        <begin position="283"/>
        <end position="323"/>
    </location>
</feature>
<proteinExistence type="predicted"/>
<evidence type="ECO:0000313" key="4">
    <source>
        <dbReference type="EMBL" id="KAF6168993.1"/>
    </source>
</evidence>
<evidence type="ECO:0000259" key="3">
    <source>
        <dbReference type="Pfam" id="PF14111"/>
    </source>
</evidence>
<dbReference type="Pfam" id="PF14111">
    <property type="entry name" value="DUF4283"/>
    <property type="match status" value="1"/>
</dbReference>
<dbReference type="InterPro" id="IPR025558">
    <property type="entry name" value="DUF4283"/>
</dbReference>
<dbReference type="GO" id="GO:0003676">
    <property type="term" value="F:nucleic acid binding"/>
    <property type="evidence" value="ECO:0007669"/>
    <property type="project" value="InterPro"/>
</dbReference>
<accession>A0A7J7NPF1</accession>
<feature type="region of interest" description="Disordered" evidence="1">
    <location>
        <begin position="1"/>
        <end position="29"/>
    </location>
</feature>